<proteinExistence type="predicted"/>
<evidence type="ECO:0000313" key="2">
    <source>
        <dbReference type="EMBL" id="GFD48898.1"/>
    </source>
</evidence>
<reference evidence="2" key="1">
    <citation type="journal article" date="2019" name="Sci. Rep.">
        <title>Draft genome of Tanacetum cinerariifolium, the natural source of mosquito coil.</title>
        <authorList>
            <person name="Yamashiro T."/>
            <person name="Shiraishi A."/>
            <person name="Satake H."/>
            <person name="Nakayama K."/>
        </authorList>
    </citation>
    <scope>NUCLEOTIDE SEQUENCE</scope>
</reference>
<feature type="non-terminal residue" evidence="2">
    <location>
        <position position="1"/>
    </location>
</feature>
<name>A0A699WT85_TANCI</name>
<dbReference type="Gene3D" id="1.20.5.170">
    <property type="match status" value="1"/>
</dbReference>
<dbReference type="EMBL" id="BKCJ011732093">
    <property type="protein sequence ID" value="GFD48898.1"/>
    <property type="molecule type" value="Genomic_DNA"/>
</dbReference>
<sequence length="99" mass="11074">AMGSQLRLRFEQEAELLKKSVAQVARRDQRIQASENEIKNLEAPLEAETNMKKAAEAKNVELGKELENIRALVSNLQVSNDRLSQQVSTLQAQVTGEKN</sequence>
<accession>A0A699WT85</accession>
<protein>
    <submittedName>
        <fullName evidence="2">Uncharacterized protein</fullName>
    </submittedName>
</protein>
<organism evidence="2">
    <name type="scientific">Tanacetum cinerariifolium</name>
    <name type="common">Dalmatian daisy</name>
    <name type="synonym">Chrysanthemum cinerariifolium</name>
    <dbReference type="NCBI Taxonomy" id="118510"/>
    <lineage>
        <taxon>Eukaryota</taxon>
        <taxon>Viridiplantae</taxon>
        <taxon>Streptophyta</taxon>
        <taxon>Embryophyta</taxon>
        <taxon>Tracheophyta</taxon>
        <taxon>Spermatophyta</taxon>
        <taxon>Magnoliopsida</taxon>
        <taxon>eudicotyledons</taxon>
        <taxon>Gunneridae</taxon>
        <taxon>Pentapetalae</taxon>
        <taxon>asterids</taxon>
        <taxon>campanulids</taxon>
        <taxon>Asterales</taxon>
        <taxon>Asteraceae</taxon>
        <taxon>Asteroideae</taxon>
        <taxon>Anthemideae</taxon>
        <taxon>Anthemidinae</taxon>
        <taxon>Tanacetum</taxon>
    </lineage>
</organism>
<gene>
    <name evidence="2" type="ORF">Tci_920867</name>
</gene>
<comment type="caution">
    <text evidence="2">The sequence shown here is derived from an EMBL/GenBank/DDBJ whole genome shotgun (WGS) entry which is preliminary data.</text>
</comment>
<keyword evidence="1" id="KW-0175">Coiled coil</keyword>
<evidence type="ECO:0000256" key="1">
    <source>
        <dbReference type="SAM" id="Coils"/>
    </source>
</evidence>
<dbReference type="AlphaFoldDB" id="A0A699WT85"/>
<feature type="coiled-coil region" evidence="1">
    <location>
        <begin position="45"/>
        <end position="93"/>
    </location>
</feature>